<dbReference type="SUPFAM" id="SSF51419">
    <property type="entry name" value="PLP-binding barrel"/>
    <property type="match status" value="1"/>
</dbReference>
<dbReference type="eggNOG" id="KOG3157">
    <property type="taxonomic scope" value="Eukaryota"/>
</dbReference>
<accession>A0A0W0EUN8</accession>
<dbReference type="InterPro" id="IPR029066">
    <property type="entry name" value="PLP-binding_barrel"/>
</dbReference>
<keyword evidence="1 2" id="KW-0663">Pyridoxal phosphate</keyword>
<dbReference type="InterPro" id="IPR001608">
    <property type="entry name" value="Ala_racemase_N"/>
</dbReference>
<sequence>MRMLRTLLHTPRTIAYLSLRRMSTFTPSFQLATSDRTDELRESLSEIRERVGSAATLVAVSKYKPSSDIFVCYENGQKDFGENYVQELVDKAKELPNDIRWHFIGTLQSNKAKLVSSIPNLHTVQTISSSKIADALNKALPEERTKTPLNVLIQVNTSGEDTKSGLPPLSRDSNSDDSELKQLAKYIIISCPKLHLQGLMTIGALELSLNATETEKNADFERLKETRDVLSEWLRAEGEDEGKWGQDGKLLLSMGMSSDFEAALKAGSDIVRVGTGIFGQRKKKEEVKQSSS</sequence>
<evidence type="ECO:0000313" key="5">
    <source>
        <dbReference type="EMBL" id="KTB27653.1"/>
    </source>
</evidence>
<evidence type="ECO:0000313" key="6">
    <source>
        <dbReference type="Proteomes" id="UP000054988"/>
    </source>
</evidence>
<dbReference type="InterPro" id="IPR011078">
    <property type="entry name" value="PyrdxlP_homeostasis"/>
</dbReference>
<dbReference type="AlphaFoldDB" id="A0A0W0EUN8"/>
<dbReference type="FunFam" id="3.20.20.10:FF:000018">
    <property type="entry name" value="Pyridoxal phosphate homeostasis protein"/>
    <property type="match status" value="1"/>
</dbReference>
<dbReference type="GO" id="GO:0030170">
    <property type="term" value="F:pyridoxal phosphate binding"/>
    <property type="evidence" value="ECO:0007669"/>
    <property type="project" value="UniProtKB-UniRule"/>
</dbReference>
<dbReference type="PANTHER" id="PTHR10146">
    <property type="entry name" value="PROLINE SYNTHETASE CO-TRANSCRIBED BACTERIAL HOMOLOG PROTEIN"/>
    <property type="match status" value="1"/>
</dbReference>
<comment type="similarity">
    <text evidence="2 3">Belongs to the pyridoxal phosphate-binding protein YggS/PROSC family.</text>
</comment>
<reference evidence="5 6" key="1">
    <citation type="submission" date="2015-12" db="EMBL/GenBank/DDBJ databases">
        <title>Draft genome sequence of Moniliophthora roreri, the causal agent of frosty pod rot of cacao.</title>
        <authorList>
            <person name="Aime M.C."/>
            <person name="Diaz-Valderrama J.R."/>
            <person name="Kijpornyongpan T."/>
            <person name="Phillips-Mora W."/>
        </authorList>
    </citation>
    <scope>NUCLEOTIDE SEQUENCE [LARGE SCALE GENOMIC DNA]</scope>
    <source>
        <strain evidence="5 6">MCA 2952</strain>
    </source>
</reference>
<dbReference type="Gene3D" id="3.20.20.10">
    <property type="entry name" value="Alanine racemase"/>
    <property type="match status" value="1"/>
</dbReference>
<evidence type="ECO:0000256" key="2">
    <source>
        <dbReference type="HAMAP-Rule" id="MF_03225"/>
    </source>
</evidence>
<dbReference type="Pfam" id="PF01168">
    <property type="entry name" value="Ala_racemase_N"/>
    <property type="match status" value="1"/>
</dbReference>
<evidence type="ECO:0000256" key="3">
    <source>
        <dbReference type="RuleBase" id="RU004514"/>
    </source>
</evidence>
<name>A0A0W0EUN8_MONRR</name>
<dbReference type="CDD" id="cd06822">
    <property type="entry name" value="PLPDE_III_YBL036c_euk"/>
    <property type="match status" value="1"/>
</dbReference>
<comment type="caution">
    <text evidence="5">The sequence shown here is derived from an EMBL/GenBank/DDBJ whole genome shotgun (WGS) entry which is preliminary data.</text>
</comment>
<evidence type="ECO:0000259" key="4">
    <source>
        <dbReference type="Pfam" id="PF01168"/>
    </source>
</evidence>
<feature type="modified residue" description="N6-(pyridoxal phosphate)lysine" evidence="2">
    <location>
        <position position="62"/>
    </location>
</feature>
<organism evidence="5 6">
    <name type="scientific">Moniliophthora roreri</name>
    <name type="common">Frosty pod rot fungus</name>
    <name type="synonym">Monilia roreri</name>
    <dbReference type="NCBI Taxonomy" id="221103"/>
    <lineage>
        <taxon>Eukaryota</taxon>
        <taxon>Fungi</taxon>
        <taxon>Dikarya</taxon>
        <taxon>Basidiomycota</taxon>
        <taxon>Agaricomycotina</taxon>
        <taxon>Agaricomycetes</taxon>
        <taxon>Agaricomycetidae</taxon>
        <taxon>Agaricales</taxon>
        <taxon>Marasmiineae</taxon>
        <taxon>Marasmiaceae</taxon>
        <taxon>Moniliophthora</taxon>
    </lineage>
</organism>
<comment type="function">
    <text evidence="2">Pyridoxal 5'-phosphate (PLP)-binding protein, which may be involved in intracellular homeostatic regulation of pyridoxal 5'-phosphate (PLP), the active form of vitamin B6.</text>
</comment>
<dbReference type="EMBL" id="LATX01002527">
    <property type="protein sequence ID" value="KTB27653.1"/>
    <property type="molecule type" value="Genomic_DNA"/>
</dbReference>
<proteinExistence type="inferred from homology"/>
<feature type="domain" description="Alanine racemase N-terminal" evidence="4">
    <location>
        <begin position="38"/>
        <end position="281"/>
    </location>
</feature>
<evidence type="ECO:0000256" key="1">
    <source>
        <dbReference type="ARBA" id="ARBA00022898"/>
    </source>
</evidence>
<dbReference type="PANTHER" id="PTHR10146:SF14">
    <property type="entry name" value="PYRIDOXAL PHOSPHATE HOMEOSTASIS PROTEIN"/>
    <property type="match status" value="1"/>
</dbReference>
<dbReference type="NCBIfam" id="TIGR00044">
    <property type="entry name" value="YggS family pyridoxal phosphate-dependent enzyme"/>
    <property type="match status" value="1"/>
</dbReference>
<dbReference type="HAMAP" id="MF_02087">
    <property type="entry name" value="PLP_homeostasis"/>
    <property type="match status" value="1"/>
</dbReference>
<gene>
    <name evidence="5" type="ORF">WG66_19765</name>
</gene>
<dbReference type="Proteomes" id="UP000054988">
    <property type="component" value="Unassembled WGS sequence"/>
</dbReference>
<dbReference type="PROSITE" id="PS01211">
    <property type="entry name" value="UPF0001"/>
    <property type="match status" value="1"/>
</dbReference>
<protein>
    <recommendedName>
        <fullName evidence="2">Pyridoxal phosphate homeostasis protein</fullName>
        <shortName evidence="2">PLP homeostasis protein</shortName>
    </recommendedName>
</protein>